<evidence type="ECO:0000256" key="9">
    <source>
        <dbReference type="ARBA" id="ARBA00022989"/>
    </source>
</evidence>
<evidence type="ECO:0000256" key="4">
    <source>
        <dbReference type="ARBA" id="ARBA00022679"/>
    </source>
</evidence>
<evidence type="ECO:0000256" key="6">
    <source>
        <dbReference type="ARBA" id="ARBA00022723"/>
    </source>
</evidence>
<dbReference type="Proteomes" id="UP001163262">
    <property type="component" value="Chromosome"/>
</dbReference>
<dbReference type="PANTHER" id="PTHR46025">
    <property type="entry name" value="XYLOSYLTRANSFERASE OXT"/>
    <property type="match status" value="1"/>
</dbReference>
<keyword evidence="6" id="KW-0479">Metal-binding</keyword>
<dbReference type="RefSeq" id="WP_264859927.1">
    <property type="nucleotide sequence ID" value="NZ_CP110230.1"/>
</dbReference>
<protein>
    <recommendedName>
        <fullName evidence="14">Peptide O-xylosyltransferase</fullName>
    </recommendedName>
</protein>
<keyword evidence="11" id="KW-0472">Membrane</keyword>
<evidence type="ECO:0000313" key="15">
    <source>
        <dbReference type="EMBL" id="UZD39923.1"/>
    </source>
</evidence>
<organism evidence="15 16">
    <name type="scientific">Capnocytophaga ochracea</name>
    <dbReference type="NCBI Taxonomy" id="1018"/>
    <lineage>
        <taxon>Bacteria</taxon>
        <taxon>Pseudomonadati</taxon>
        <taxon>Bacteroidota</taxon>
        <taxon>Flavobacteriia</taxon>
        <taxon>Flavobacteriales</taxon>
        <taxon>Flavobacteriaceae</taxon>
        <taxon>Capnocytophaga</taxon>
    </lineage>
</organism>
<comment type="subcellular location">
    <subcellularLocation>
        <location evidence="2">Endoplasmic reticulum membrane</location>
        <topology evidence="2">Single-pass type II membrane protein</topology>
    </subcellularLocation>
    <subcellularLocation>
        <location evidence="1">Golgi apparatus membrane</location>
        <topology evidence="1">Single-pass type II membrane protein</topology>
    </subcellularLocation>
</comment>
<dbReference type="PANTHER" id="PTHR46025:SF3">
    <property type="entry name" value="XYLOSYLTRANSFERASE OXT"/>
    <property type="match status" value="1"/>
</dbReference>
<dbReference type="InterPro" id="IPR043538">
    <property type="entry name" value="XYLT"/>
</dbReference>
<evidence type="ECO:0000256" key="5">
    <source>
        <dbReference type="ARBA" id="ARBA00022692"/>
    </source>
</evidence>
<dbReference type="GO" id="GO:0050650">
    <property type="term" value="P:chondroitin sulfate proteoglycan biosynthetic process"/>
    <property type="evidence" value="ECO:0007669"/>
    <property type="project" value="TreeGrafter"/>
</dbReference>
<keyword evidence="3" id="KW-0328">Glycosyltransferase</keyword>
<keyword evidence="13" id="KW-0325">Glycoprotein</keyword>
<dbReference type="GO" id="GO:0046872">
    <property type="term" value="F:metal ion binding"/>
    <property type="evidence" value="ECO:0007669"/>
    <property type="project" value="UniProtKB-KW"/>
</dbReference>
<evidence type="ECO:0000256" key="12">
    <source>
        <dbReference type="ARBA" id="ARBA00023157"/>
    </source>
</evidence>
<evidence type="ECO:0000313" key="16">
    <source>
        <dbReference type="Proteomes" id="UP001163262"/>
    </source>
</evidence>
<evidence type="ECO:0000256" key="1">
    <source>
        <dbReference type="ARBA" id="ARBA00004323"/>
    </source>
</evidence>
<keyword evidence="9" id="KW-1133">Transmembrane helix</keyword>
<evidence type="ECO:0000256" key="13">
    <source>
        <dbReference type="ARBA" id="ARBA00023180"/>
    </source>
</evidence>
<dbReference type="GO" id="GO:0016020">
    <property type="term" value="C:membrane"/>
    <property type="evidence" value="ECO:0007669"/>
    <property type="project" value="InterPro"/>
</dbReference>
<dbReference type="GO" id="GO:0015012">
    <property type="term" value="P:heparan sulfate proteoglycan biosynthetic process"/>
    <property type="evidence" value="ECO:0007669"/>
    <property type="project" value="TreeGrafter"/>
</dbReference>
<name>A0AA46ZY72_CAPOC</name>
<evidence type="ECO:0000256" key="8">
    <source>
        <dbReference type="ARBA" id="ARBA00022968"/>
    </source>
</evidence>
<evidence type="ECO:0000256" key="2">
    <source>
        <dbReference type="ARBA" id="ARBA00004648"/>
    </source>
</evidence>
<gene>
    <name evidence="15" type="ORF">OL231_06945</name>
</gene>
<evidence type="ECO:0000256" key="11">
    <source>
        <dbReference type="ARBA" id="ARBA00023136"/>
    </source>
</evidence>
<evidence type="ECO:0000256" key="10">
    <source>
        <dbReference type="ARBA" id="ARBA00023034"/>
    </source>
</evidence>
<accession>A0AA46ZY72</accession>
<evidence type="ECO:0000256" key="7">
    <source>
        <dbReference type="ARBA" id="ARBA00022824"/>
    </source>
</evidence>
<evidence type="ECO:0000256" key="14">
    <source>
        <dbReference type="ARBA" id="ARBA00042865"/>
    </source>
</evidence>
<dbReference type="EMBL" id="CP110230">
    <property type="protein sequence ID" value="UZD39923.1"/>
    <property type="molecule type" value="Genomic_DNA"/>
</dbReference>
<keyword evidence="12" id="KW-1015">Disulfide bond</keyword>
<sequence length="314" mass="37080">MQKNYLILAHKNPQQLTRMIKALDDGNSKFFIHLDAKTPIEPFTAQLQDEHIIFIPERVRCIWGDFSIVLATIHLMEAAAKAQSKGFFILMSGQDYPIKPMGELDAFLEKNAQCDFIDYLPLEQKWKPKMVKDKLAHYHILHSETRGDSNCYAPFSRSSLFQKGRTLWHLLKGRLSLQNFKKLCQLPQREAPFAQQYAGSQFWAFSENTFYDVLSYIQKHRKELELYYQYTSSPDEVYFHSILLNLKEEDRKLELKPSITYVNWERKEVQLPVLFKEDDFEELTSQKEKFFARKFDTKVDTTILDKLDDLQINK</sequence>
<dbReference type="Pfam" id="PF02485">
    <property type="entry name" value="Branch"/>
    <property type="match status" value="1"/>
</dbReference>
<dbReference type="InterPro" id="IPR003406">
    <property type="entry name" value="Glyco_trans_14"/>
</dbReference>
<keyword evidence="10" id="KW-0333">Golgi apparatus</keyword>
<dbReference type="AlphaFoldDB" id="A0AA46ZY72"/>
<reference evidence="15" key="1">
    <citation type="submission" date="2022-10" db="EMBL/GenBank/DDBJ databases">
        <title>Complete genome sequence of Capnocytophaga ochracea KCOM 2812 isolated from actinomycosis lesion.</title>
        <authorList>
            <person name="Kook J.-K."/>
            <person name="Park S.-N."/>
            <person name="Lim Y.K."/>
        </authorList>
    </citation>
    <scope>NUCLEOTIDE SEQUENCE</scope>
    <source>
        <strain evidence="15">KCOM 28121</strain>
    </source>
</reference>
<dbReference type="GO" id="GO:0030158">
    <property type="term" value="F:protein xylosyltransferase activity"/>
    <property type="evidence" value="ECO:0007669"/>
    <property type="project" value="InterPro"/>
</dbReference>
<keyword evidence="4" id="KW-0808">Transferase</keyword>
<keyword evidence="5" id="KW-0812">Transmembrane</keyword>
<evidence type="ECO:0000256" key="3">
    <source>
        <dbReference type="ARBA" id="ARBA00022676"/>
    </source>
</evidence>
<keyword evidence="8" id="KW-0735">Signal-anchor</keyword>
<proteinExistence type="predicted"/>
<keyword evidence="7" id="KW-0256">Endoplasmic reticulum</keyword>